<dbReference type="Gene3D" id="3.30.40.220">
    <property type="match status" value="2"/>
</dbReference>
<name>A0A6C0ENB9_9ZZZZ</name>
<evidence type="ECO:0000313" key="1">
    <source>
        <dbReference type="EMBL" id="QHT30212.1"/>
    </source>
</evidence>
<organism evidence="1">
    <name type="scientific">viral metagenome</name>
    <dbReference type="NCBI Taxonomy" id="1070528"/>
    <lineage>
        <taxon>unclassified sequences</taxon>
        <taxon>metagenomes</taxon>
        <taxon>organismal metagenomes</taxon>
    </lineage>
</organism>
<protein>
    <submittedName>
        <fullName evidence="1">Uncharacterized protein</fullName>
    </submittedName>
</protein>
<accession>A0A6C0ENB9</accession>
<proteinExistence type="predicted"/>
<dbReference type="EMBL" id="MN738893">
    <property type="protein sequence ID" value="QHT30212.1"/>
    <property type="molecule type" value="Genomic_DNA"/>
</dbReference>
<reference evidence="1" key="1">
    <citation type="journal article" date="2020" name="Nature">
        <title>Giant virus diversity and host interactions through global metagenomics.</title>
        <authorList>
            <person name="Schulz F."/>
            <person name="Roux S."/>
            <person name="Paez-Espino D."/>
            <person name="Jungbluth S."/>
            <person name="Walsh D.A."/>
            <person name="Denef V.J."/>
            <person name="McMahon K.D."/>
            <person name="Konstantinidis K.T."/>
            <person name="Eloe-Fadrosh E.A."/>
            <person name="Kyrpides N.C."/>
            <person name="Woyke T."/>
        </authorList>
    </citation>
    <scope>NUCLEOTIDE SEQUENCE</scope>
    <source>
        <strain evidence="1">GVMAG-M-3300009149-34</strain>
    </source>
</reference>
<sequence length="431" mass="50408">MLSSTEKKPCKWTNVKGNPCSWRALPDKKCCKRHSRWEDISPENSDLKKCSCCKNLFITTEIRKTCDKCKKYAEKDRKKEKKKDKNKDKKKCVGFNLKTKLPCKHFALDSDDYCGEHQKLKKFTELSKNGKVCTNWIRGCFNILDENDKSACKDCKKMQNEKDRKRYKLKQEKAISYNLVIKEDSMCIVCNSICKTDETTNKKCQPCYTAYKIAQKKRNPKDPYNKHLWECKSSSKKRNLSWELTDDTALELFKGSCHYCGHSKTQNGIDRKNNNLGYITGNVVSCCSTCNMMKYTLGYDDFFKIINIISLRMCFHSNHTVKLNNSPNVLFKCAKFQHTYNTYINNSCKNRNLLMNLNEEQFYSFKQMECYYCGYFGENKNCGIDRLDSSVDYTIANCIPCCTTCNFVKRDLPLGKFKTHVNQIYTFNFEK</sequence>
<dbReference type="AlphaFoldDB" id="A0A6C0ENB9"/>